<keyword evidence="5" id="KW-1185">Reference proteome</keyword>
<gene>
    <name evidence="4" type="ORF">D2V07_02305</name>
</gene>
<organism evidence="4 5">
    <name type="scientific">Aurantiacibacter zhengii</name>
    <dbReference type="NCBI Taxonomy" id="2307003"/>
    <lineage>
        <taxon>Bacteria</taxon>
        <taxon>Pseudomonadati</taxon>
        <taxon>Pseudomonadota</taxon>
        <taxon>Alphaproteobacteria</taxon>
        <taxon>Sphingomonadales</taxon>
        <taxon>Erythrobacteraceae</taxon>
        <taxon>Aurantiacibacter</taxon>
    </lineage>
</organism>
<dbReference type="SUPFAM" id="SSF56925">
    <property type="entry name" value="OMPA-like"/>
    <property type="match status" value="1"/>
</dbReference>
<name>A0A418NWW6_9SPHN</name>
<evidence type="ECO:0000256" key="2">
    <source>
        <dbReference type="SAM" id="SignalP"/>
    </source>
</evidence>
<evidence type="ECO:0000313" key="5">
    <source>
        <dbReference type="Proteomes" id="UP000286576"/>
    </source>
</evidence>
<dbReference type="InterPro" id="IPR011250">
    <property type="entry name" value="OMP/PagP_B-barrel"/>
</dbReference>
<comment type="caution">
    <text evidence="4">The sequence shown here is derived from an EMBL/GenBank/DDBJ whole genome shotgun (WGS) entry which is preliminary data.</text>
</comment>
<accession>A0A418NWW6</accession>
<reference evidence="4 5" key="1">
    <citation type="submission" date="2018-08" db="EMBL/GenBank/DDBJ databases">
        <title>Erythrobacter zhengii sp.nov., a bacterium isolated from deep-sea sediment.</title>
        <authorList>
            <person name="Fang C."/>
            <person name="Wu Y.-H."/>
            <person name="Sun C."/>
            <person name="Wang H."/>
            <person name="Cheng H."/>
            <person name="Meng F.-X."/>
            <person name="Wang C.-S."/>
            <person name="Xu X.-W."/>
        </authorList>
    </citation>
    <scope>NUCLEOTIDE SEQUENCE [LARGE SCALE GENOMIC DNA]</scope>
    <source>
        <strain evidence="4 5">V18</strain>
    </source>
</reference>
<dbReference type="Pfam" id="PF13505">
    <property type="entry name" value="OMP_b-brl"/>
    <property type="match status" value="1"/>
</dbReference>
<dbReference type="EMBL" id="QXFL01000001">
    <property type="protein sequence ID" value="RIV89102.1"/>
    <property type="molecule type" value="Genomic_DNA"/>
</dbReference>
<feature type="domain" description="Outer membrane protein beta-barrel" evidence="3">
    <location>
        <begin position="12"/>
        <end position="157"/>
    </location>
</feature>
<keyword evidence="1 2" id="KW-0732">Signal</keyword>
<dbReference type="Proteomes" id="UP000286576">
    <property type="component" value="Unassembled WGS sequence"/>
</dbReference>
<dbReference type="RefSeq" id="WP_119584380.1">
    <property type="nucleotide sequence ID" value="NZ_CAWODQ010000001.1"/>
</dbReference>
<feature type="signal peptide" evidence="2">
    <location>
        <begin position="1"/>
        <end position="25"/>
    </location>
</feature>
<dbReference type="InterPro" id="IPR027385">
    <property type="entry name" value="Beta-barrel_OMP"/>
</dbReference>
<evidence type="ECO:0000256" key="1">
    <source>
        <dbReference type="ARBA" id="ARBA00022729"/>
    </source>
</evidence>
<protein>
    <recommendedName>
        <fullName evidence="3">Outer membrane protein beta-barrel domain-containing protein</fullName>
    </recommendedName>
</protein>
<feature type="chain" id="PRO_5019031169" description="Outer membrane protein beta-barrel domain-containing protein" evidence="2">
    <location>
        <begin position="26"/>
        <end position="157"/>
    </location>
</feature>
<evidence type="ECO:0000313" key="4">
    <source>
        <dbReference type="EMBL" id="RIV89102.1"/>
    </source>
</evidence>
<dbReference type="AlphaFoldDB" id="A0A418NWW6"/>
<evidence type="ECO:0000259" key="3">
    <source>
        <dbReference type="Pfam" id="PF13505"/>
    </source>
</evidence>
<proteinExistence type="predicted"/>
<sequence>MNTNKIAIAMATLAAAVAVPAAAQAQEAMGTGRAEVRGGVAWASGQEEAVAGAALGYDFDLGDSAFIGVEGSADHLLADGADFVWGLGARAGVRVSDAGRLYAAGGYAFGDGEDTPYLGAGYSHRVGQSVYVSAEYRHFFSDFIDVNAATVGVGFNF</sequence>
<dbReference type="OrthoDB" id="7410209at2"/>